<organism evidence="2">
    <name type="scientific">mine drainage metagenome</name>
    <dbReference type="NCBI Taxonomy" id="410659"/>
    <lineage>
        <taxon>unclassified sequences</taxon>
        <taxon>metagenomes</taxon>
        <taxon>ecological metagenomes</taxon>
    </lineage>
</organism>
<keyword evidence="1" id="KW-1133">Transmembrane helix</keyword>
<protein>
    <submittedName>
        <fullName evidence="2">ATPase</fullName>
    </submittedName>
</protein>
<dbReference type="EMBL" id="AUZX01004087">
    <property type="protein sequence ID" value="EQD71863.1"/>
    <property type="molecule type" value="Genomic_DNA"/>
</dbReference>
<feature type="non-terminal residue" evidence="2">
    <location>
        <position position="219"/>
    </location>
</feature>
<evidence type="ECO:0000256" key="1">
    <source>
        <dbReference type="SAM" id="Phobius"/>
    </source>
</evidence>
<dbReference type="InterPro" id="IPR027417">
    <property type="entry name" value="P-loop_NTPase"/>
</dbReference>
<dbReference type="SUPFAM" id="SSF52540">
    <property type="entry name" value="P-loop containing nucleoside triphosphate hydrolases"/>
    <property type="match status" value="1"/>
</dbReference>
<dbReference type="AlphaFoldDB" id="T1BTI3"/>
<comment type="caution">
    <text evidence="2">The sequence shown here is derived from an EMBL/GenBank/DDBJ whole genome shotgun (WGS) entry which is preliminary data.</text>
</comment>
<gene>
    <name evidence="2" type="ORF">B1A_05597</name>
</gene>
<reference evidence="2" key="1">
    <citation type="submission" date="2013-08" db="EMBL/GenBank/DDBJ databases">
        <authorList>
            <person name="Mendez C."/>
            <person name="Richter M."/>
            <person name="Ferrer M."/>
            <person name="Sanchez J."/>
        </authorList>
    </citation>
    <scope>NUCLEOTIDE SEQUENCE</scope>
</reference>
<keyword evidence="1" id="KW-0812">Transmembrane</keyword>
<feature type="transmembrane region" description="Helical" evidence="1">
    <location>
        <begin position="20"/>
        <end position="41"/>
    </location>
</feature>
<feature type="non-terminal residue" evidence="2">
    <location>
        <position position="1"/>
    </location>
</feature>
<accession>T1BTI3</accession>
<name>T1BTI3_9ZZZZ</name>
<sequence length="219" mass="24559">GYQIRDISKTLPNPFANPEAFVNAFVVAFPLGSIGIQASLVPTTIEKLVKKSANWHDFSNAVEKELKGTKETNIRSAVSFIKAHSARLAYDVGGFSIGNETVVLDFSALNEDAKGFYAELVLRQVYSDMEQRKRKDVLICVDEAHRLTTGDFGRYHTIIVEMSREIRDKGMLWITTQNYADMPDSIRNQFASQFLFKTTSQADLSALRSIEPLLAWTVS</sequence>
<evidence type="ECO:0000313" key="2">
    <source>
        <dbReference type="EMBL" id="EQD71863.1"/>
    </source>
</evidence>
<proteinExistence type="predicted"/>
<dbReference type="Gene3D" id="3.40.50.300">
    <property type="entry name" value="P-loop containing nucleotide triphosphate hydrolases"/>
    <property type="match status" value="1"/>
</dbReference>
<reference evidence="2" key="2">
    <citation type="journal article" date="2014" name="ISME J.">
        <title>Microbial stratification in low pH oxic and suboxic macroscopic growths along an acid mine drainage.</title>
        <authorList>
            <person name="Mendez-Garcia C."/>
            <person name="Mesa V."/>
            <person name="Sprenger R.R."/>
            <person name="Richter M."/>
            <person name="Diez M.S."/>
            <person name="Solano J."/>
            <person name="Bargiela R."/>
            <person name="Golyshina O.V."/>
            <person name="Manteca A."/>
            <person name="Ramos J.L."/>
            <person name="Gallego J.R."/>
            <person name="Llorente I."/>
            <person name="Martins Dos Santos V.A."/>
            <person name="Jensen O.N."/>
            <person name="Pelaez A.I."/>
            <person name="Sanchez J."/>
            <person name="Ferrer M."/>
        </authorList>
    </citation>
    <scope>NUCLEOTIDE SEQUENCE</scope>
</reference>
<keyword evidence="1" id="KW-0472">Membrane</keyword>